<feature type="coiled-coil region" evidence="1">
    <location>
        <begin position="201"/>
        <end position="296"/>
    </location>
</feature>
<dbReference type="Proteomes" id="UP000518091">
    <property type="component" value="Unassembled WGS sequence"/>
</dbReference>
<feature type="transmembrane region" description="Helical" evidence="2">
    <location>
        <begin position="7"/>
        <end position="28"/>
    </location>
</feature>
<dbReference type="EMBL" id="JABFUB010000001">
    <property type="protein sequence ID" value="MCG6660153.1"/>
    <property type="molecule type" value="Genomic_DNA"/>
</dbReference>
<name>A0A7V9VXZ5_9GAMM</name>
<dbReference type="RefSeq" id="WP_181512992.1">
    <property type="nucleotide sequence ID" value="NZ_JABFUB010000001.1"/>
</dbReference>
<dbReference type="InterPro" id="IPR003399">
    <property type="entry name" value="Mce/MlaD"/>
</dbReference>
<dbReference type="Pfam" id="PF02470">
    <property type="entry name" value="MlaD"/>
    <property type="match status" value="1"/>
</dbReference>
<keyword evidence="2" id="KW-0812">Transmembrane</keyword>
<feature type="domain" description="Mce/MlaD" evidence="3">
    <location>
        <begin position="38"/>
        <end position="114"/>
    </location>
</feature>
<protein>
    <submittedName>
        <fullName evidence="4">MCE family protein</fullName>
    </submittedName>
</protein>
<dbReference type="EMBL" id="JACEFT010000001">
    <property type="protein sequence ID" value="MBA2777483.1"/>
    <property type="molecule type" value="Genomic_DNA"/>
</dbReference>
<dbReference type="Proteomes" id="UP000814353">
    <property type="component" value="Unassembled WGS sequence"/>
</dbReference>
<reference evidence="5 7" key="1">
    <citation type="submission" date="2020-05" db="EMBL/GenBank/DDBJ databases">
        <title>Comparative genomic analysis of denitrifying bacteria from Halomonas genus.</title>
        <authorList>
            <person name="Wang L."/>
            <person name="Shao Z."/>
        </authorList>
    </citation>
    <scope>NUCLEOTIDE SEQUENCE [LARGE SCALE GENOMIC DNA]</scope>
    <source>
        <strain evidence="5 7">DSM 17331</strain>
    </source>
</reference>
<dbReference type="AlphaFoldDB" id="A0A7V9VXZ5"/>
<comment type="caution">
    <text evidence="4">The sequence shown here is derived from an EMBL/GenBank/DDBJ whole genome shotgun (WGS) entry which is preliminary data.</text>
</comment>
<keyword evidence="2" id="KW-1133">Transmembrane helix</keyword>
<dbReference type="PANTHER" id="PTHR36698:SF2">
    <property type="entry name" value="MCE_MLAD DOMAIN-CONTAINING PROTEIN"/>
    <property type="match status" value="1"/>
</dbReference>
<evidence type="ECO:0000313" key="6">
    <source>
        <dbReference type="Proteomes" id="UP000518091"/>
    </source>
</evidence>
<evidence type="ECO:0000259" key="3">
    <source>
        <dbReference type="Pfam" id="PF02470"/>
    </source>
</evidence>
<evidence type="ECO:0000256" key="2">
    <source>
        <dbReference type="SAM" id="Phobius"/>
    </source>
</evidence>
<evidence type="ECO:0000313" key="4">
    <source>
        <dbReference type="EMBL" id="MBA2777483.1"/>
    </source>
</evidence>
<reference evidence="4 6" key="2">
    <citation type="submission" date="2020-07" db="EMBL/GenBank/DDBJ databases">
        <title>Identification of Halomonas strains.</title>
        <authorList>
            <person name="Xiao Z."/>
            <person name="Shen J."/>
        </authorList>
    </citation>
    <scope>NUCLEOTIDE SEQUENCE [LARGE SCALE GENOMIC DNA]</scope>
    <source>
        <strain evidence="4 6">DSM 17331</strain>
    </source>
</reference>
<keyword evidence="7" id="KW-1185">Reference proteome</keyword>
<evidence type="ECO:0000313" key="5">
    <source>
        <dbReference type="EMBL" id="MCG6660153.1"/>
    </source>
</evidence>
<sequence>METRAHHVVIGLFIVLTAVGGTLFALWLNQSTRDQAYTEYEVLFNHGVSGLSEGNAVEYSGVRVGDVLDLRLDPADPRNVKAIIRVESQVPIRQDTRARLALANITGSMSIQLHGGTPESPLLVTRAGHPPRIVADQSPLGALLSDSEELLGNVNRVLSRLEAVLSDENVASVEQILANLERTTAQFAAIGDAPGRVAESMADVSQEAARALAEFRELANRTSGMMQGQAEGIMVDARQLTSSLARTAQSLESLLEENQEALESGMRGVQGLGPATLELRNTLSALNRLVRRMEDNPRDFLLGRDRVEEFTP</sequence>
<keyword evidence="2" id="KW-0472">Membrane</keyword>
<gene>
    <name evidence="4" type="ORF">H1D44_01045</name>
    <name evidence="5" type="ORF">HOP48_01120</name>
</gene>
<organism evidence="4 6">
    <name type="scientific">Billgrantia kenyensis</name>
    <dbReference type="NCBI Taxonomy" id="321266"/>
    <lineage>
        <taxon>Bacteria</taxon>
        <taxon>Pseudomonadati</taxon>
        <taxon>Pseudomonadota</taxon>
        <taxon>Gammaproteobacteria</taxon>
        <taxon>Oceanospirillales</taxon>
        <taxon>Halomonadaceae</taxon>
        <taxon>Billgrantia</taxon>
    </lineage>
</organism>
<evidence type="ECO:0000256" key="1">
    <source>
        <dbReference type="SAM" id="Coils"/>
    </source>
</evidence>
<proteinExistence type="predicted"/>
<evidence type="ECO:0000313" key="7">
    <source>
        <dbReference type="Proteomes" id="UP000814353"/>
    </source>
</evidence>
<dbReference type="PANTHER" id="PTHR36698">
    <property type="entry name" value="BLL5892 PROTEIN"/>
    <property type="match status" value="1"/>
</dbReference>
<keyword evidence="1" id="KW-0175">Coiled coil</keyword>
<accession>A0A7V9VXZ5</accession>